<evidence type="ECO:0000313" key="6">
    <source>
        <dbReference type="WBParaSite" id="Pan_g21814.t1"/>
    </source>
</evidence>
<organism evidence="5 6">
    <name type="scientific">Panagrellus redivivus</name>
    <name type="common">Microworm</name>
    <dbReference type="NCBI Taxonomy" id="6233"/>
    <lineage>
        <taxon>Eukaryota</taxon>
        <taxon>Metazoa</taxon>
        <taxon>Ecdysozoa</taxon>
        <taxon>Nematoda</taxon>
        <taxon>Chromadorea</taxon>
        <taxon>Rhabditida</taxon>
        <taxon>Tylenchina</taxon>
        <taxon>Panagrolaimomorpha</taxon>
        <taxon>Panagrolaimoidea</taxon>
        <taxon>Panagrolaimidae</taxon>
        <taxon>Panagrellus</taxon>
    </lineage>
</organism>
<keyword evidence="2" id="KW-0560">Oxidoreductase</keyword>
<accession>A0A7E4VK15</accession>
<dbReference type="InterPro" id="IPR013785">
    <property type="entry name" value="Aldolase_TIM"/>
</dbReference>
<evidence type="ECO:0000256" key="2">
    <source>
        <dbReference type="ARBA" id="ARBA00023002"/>
    </source>
</evidence>
<keyword evidence="4" id="KW-0812">Transmembrane</keyword>
<dbReference type="PANTHER" id="PTHR43656:SF5">
    <property type="entry name" value="NADH:FLAVIN OXIDOREDUCTASE_NADH OXIDASE N-TERMINAL DOMAIN-CONTAINING PROTEIN"/>
    <property type="match status" value="1"/>
</dbReference>
<dbReference type="WBParaSite" id="Pan_g21814.t1">
    <property type="protein sequence ID" value="Pan_g21814.t1"/>
    <property type="gene ID" value="Pan_g21814"/>
</dbReference>
<feature type="compositionally biased region" description="Basic and acidic residues" evidence="3">
    <location>
        <begin position="563"/>
        <end position="579"/>
    </location>
</feature>
<dbReference type="Gene3D" id="3.20.20.70">
    <property type="entry name" value="Aldolase class I"/>
    <property type="match status" value="2"/>
</dbReference>
<dbReference type="Proteomes" id="UP000492821">
    <property type="component" value="Unassembled WGS sequence"/>
</dbReference>
<sequence>MSFIPRALNSELTLLPSGRVLKNRLCKAPTSEATATYDQDDALATGIPTPIIINAYEKWAAGQWGLIVTGGICIDNFGINFLPGNMWIGESEDCPIRRKAFSELAKRVHSYHGTLIGQVLNIEDQAAYLKAGSHAGAKHLARTIFAAKYLAESGFDGIELAVPEPPKDEETGLPLLHRVLELIDFTQTIIRTALPWQIAEKFVIGLKVSTARLQQGGVDMTGIIRVLQQAESSRYDYISIAGGSYETPLKSAESREHLYRRVINEAREYLGQDISVYGIGGFRSVPLMDSLVYSRTLSGVGMAKPACAEFDFPVNVLHHRVQATLKNPYEYDNDTGVLAATAQLQQAGSKNIMESEGSVNDGIMDLTTRHAVKRIDKVRKRRQVGVSQTGANGPRRFGAYLSVVQFRSSVLNVVCKIPRMLLSASILALLLAALIAPFTAIFLCSKKKQLPGSSTTGTNGAANNGGGLKSKRCNRSAGLGNDDPDLIKSDRGVAGTNETKPSDKVAEFSAPVQPPTDANSKMGQAGKNKPTPSREQTLVSKEQCDTDLRSFLSEVQKNGGGGKPEKAKKENKSNDKADKPPSLAATQEVMSKEGVGKKQPDKKASDNSKERHNKPKVEPTQNESIKTVADEPKVEPGAATAMPTPVKEEKKEKSTMSAVGGGDGGCKIQSEHPMPGVPQVDGAASKYMGP</sequence>
<feature type="region of interest" description="Disordered" evidence="3">
    <location>
        <begin position="451"/>
        <end position="690"/>
    </location>
</feature>
<dbReference type="GO" id="GO:0016491">
    <property type="term" value="F:oxidoreductase activity"/>
    <property type="evidence" value="ECO:0007669"/>
    <property type="project" value="UniProtKB-KW"/>
</dbReference>
<evidence type="ECO:0000256" key="1">
    <source>
        <dbReference type="ARBA" id="ARBA00022630"/>
    </source>
</evidence>
<feature type="compositionally biased region" description="Polar residues" evidence="3">
    <location>
        <begin position="530"/>
        <end position="540"/>
    </location>
</feature>
<dbReference type="InterPro" id="IPR051799">
    <property type="entry name" value="NADH_flavin_oxidoreductase"/>
</dbReference>
<keyword evidence="5" id="KW-1185">Reference proteome</keyword>
<evidence type="ECO:0000256" key="3">
    <source>
        <dbReference type="SAM" id="MobiDB-lite"/>
    </source>
</evidence>
<evidence type="ECO:0000256" key="4">
    <source>
        <dbReference type="SAM" id="Phobius"/>
    </source>
</evidence>
<name>A0A7E4VK15_PANRE</name>
<feature type="transmembrane region" description="Helical" evidence="4">
    <location>
        <begin position="420"/>
        <end position="444"/>
    </location>
</feature>
<feature type="compositionally biased region" description="Low complexity" evidence="3">
    <location>
        <begin position="452"/>
        <end position="462"/>
    </location>
</feature>
<keyword evidence="4" id="KW-0472">Membrane</keyword>
<evidence type="ECO:0000313" key="5">
    <source>
        <dbReference type="Proteomes" id="UP000492821"/>
    </source>
</evidence>
<keyword evidence="4" id="KW-1133">Transmembrane helix</keyword>
<dbReference type="AlphaFoldDB" id="A0A7E4VK15"/>
<reference evidence="6" key="2">
    <citation type="submission" date="2020-10" db="UniProtKB">
        <authorList>
            <consortium name="WormBaseParasite"/>
        </authorList>
    </citation>
    <scope>IDENTIFICATION</scope>
</reference>
<dbReference type="PANTHER" id="PTHR43656">
    <property type="entry name" value="BINDING OXIDOREDUCTASE, PUTATIVE (AFU_ORTHOLOGUE AFUA_2G08260)-RELATED"/>
    <property type="match status" value="1"/>
</dbReference>
<keyword evidence="1" id="KW-0285">Flavoprotein</keyword>
<protein>
    <submittedName>
        <fullName evidence="6">Oxidored_FMN domain-containing protein</fullName>
    </submittedName>
</protein>
<proteinExistence type="predicted"/>
<feature type="compositionally biased region" description="Basic and acidic residues" evidence="3">
    <location>
        <begin position="590"/>
        <end position="610"/>
    </location>
</feature>
<dbReference type="SUPFAM" id="SSF51395">
    <property type="entry name" value="FMN-linked oxidoreductases"/>
    <property type="match status" value="1"/>
</dbReference>
<reference evidence="5" key="1">
    <citation type="journal article" date="2013" name="Genetics">
        <title>The draft genome and transcriptome of Panagrellus redivivus are shaped by the harsh demands of a free-living lifestyle.</title>
        <authorList>
            <person name="Srinivasan J."/>
            <person name="Dillman A.R."/>
            <person name="Macchietto M.G."/>
            <person name="Heikkinen L."/>
            <person name="Lakso M."/>
            <person name="Fracchia K.M."/>
            <person name="Antoshechkin I."/>
            <person name="Mortazavi A."/>
            <person name="Wong G."/>
            <person name="Sternberg P.W."/>
        </authorList>
    </citation>
    <scope>NUCLEOTIDE SEQUENCE [LARGE SCALE GENOMIC DNA]</scope>
    <source>
        <strain evidence="5">MT8872</strain>
    </source>
</reference>